<evidence type="ECO:0000256" key="4">
    <source>
        <dbReference type="SAM" id="Phobius"/>
    </source>
</evidence>
<feature type="compositionally biased region" description="Basic and acidic residues" evidence="3">
    <location>
        <begin position="487"/>
        <end position="500"/>
    </location>
</feature>
<name>A0ABW5RFB6_9BACL</name>
<evidence type="ECO:0000313" key="6">
    <source>
        <dbReference type="Proteomes" id="UP001597497"/>
    </source>
</evidence>
<feature type="region of interest" description="Disordered" evidence="3">
    <location>
        <begin position="487"/>
        <end position="508"/>
    </location>
</feature>
<keyword evidence="2 4" id="KW-0472">Membrane</keyword>
<feature type="transmembrane region" description="Helical" evidence="4">
    <location>
        <begin position="370"/>
        <end position="389"/>
    </location>
</feature>
<dbReference type="RefSeq" id="WP_379930938.1">
    <property type="nucleotide sequence ID" value="NZ_JBHUMM010000043.1"/>
</dbReference>
<dbReference type="InterPro" id="IPR004995">
    <property type="entry name" value="Spore_Ger"/>
</dbReference>
<evidence type="ECO:0000256" key="2">
    <source>
        <dbReference type="ARBA" id="ARBA00023136"/>
    </source>
</evidence>
<comment type="similarity">
    <text evidence="1">Belongs to the GerABKA family.</text>
</comment>
<comment type="caution">
    <text evidence="5">The sequence shown here is derived from an EMBL/GenBank/DDBJ whole genome shotgun (WGS) entry which is preliminary data.</text>
</comment>
<feature type="region of interest" description="Disordered" evidence="3">
    <location>
        <begin position="1"/>
        <end position="22"/>
    </location>
</feature>
<dbReference type="PIRSF" id="PIRSF005690">
    <property type="entry name" value="GerBA"/>
    <property type="match status" value="1"/>
</dbReference>
<accession>A0ABW5RFB6</accession>
<dbReference type="Pfam" id="PF03323">
    <property type="entry name" value="GerA"/>
    <property type="match status" value="1"/>
</dbReference>
<keyword evidence="4" id="KW-1133">Transmembrane helix</keyword>
<feature type="compositionally biased region" description="Basic residues" evidence="3">
    <location>
        <begin position="1"/>
        <end position="11"/>
    </location>
</feature>
<feature type="transmembrane region" description="Helical" evidence="4">
    <location>
        <begin position="426"/>
        <end position="454"/>
    </location>
</feature>
<evidence type="ECO:0000256" key="3">
    <source>
        <dbReference type="SAM" id="MobiDB-lite"/>
    </source>
</evidence>
<dbReference type="PANTHER" id="PTHR22550">
    <property type="entry name" value="SPORE GERMINATION PROTEIN"/>
    <property type="match status" value="1"/>
</dbReference>
<dbReference type="Proteomes" id="UP001597497">
    <property type="component" value="Unassembled WGS sequence"/>
</dbReference>
<organism evidence="5 6">
    <name type="scientific">Marinicrinis sediminis</name>
    <dbReference type="NCBI Taxonomy" id="1652465"/>
    <lineage>
        <taxon>Bacteria</taxon>
        <taxon>Bacillati</taxon>
        <taxon>Bacillota</taxon>
        <taxon>Bacilli</taxon>
        <taxon>Bacillales</taxon>
        <taxon>Paenibacillaceae</taxon>
    </lineage>
</organism>
<feature type="transmembrane region" description="Helical" evidence="4">
    <location>
        <begin position="303"/>
        <end position="325"/>
    </location>
</feature>
<evidence type="ECO:0000313" key="5">
    <source>
        <dbReference type="EMBL" id="MFD2673371.1"/>
    </source>
</evidence>
<dbReference type="InterPro" id="IPR050768">
    <property type="entry name" value="UPF0353/GerABKA_families"/>
</dbReference>
<sequence>MRHPFIHHRPPHPSASRSESYPPLVSSLEDNLAVIRTLYAPEKNSDFVVRSLQIRATGQQAVLCFFDTIVDAQTLQSEVIQPLLQSHGFTQPQPVQNLITAQNLTLAQEMKTIIEGINLGQAALFIDGSLEVILIHATKYDSRSIDKVQNEMSLKGPKEAFSENLASNISLVRKKIHHEQLYAERMSISTRSHNEVILMYNQSLVNEHILERVKDRLRSLDVDAIQNLGLLEQYIEDGTSSVFPTLLYSERPDRAASFLEDGHIILLMNNSPDCLILPATFWSFFHTSEDHYLKYLYGNFTRILRMMSIFLTLFTSAIYISITNYHSEMIPADLLLAIVSTREKVPLPIFFEVLLMEFAFELIREAGLRVPAPIGTTIGIVGALILGQSAVDANIISPIVIIIVAVSGLSSFAINDISLNFTLRILRFLFIISAGFFGMFGMTLLFMMGLFYMVTIKSFGVPYLAPMSPHYSSSKDTIFRKKLMQEKLRPGYLKTKDQQKKAKSKRPS</sequence>
<reference evidence="6" key="1">
    <citation type="journal article" date="2019" name="Int. J. Syst. Evol. Microbiol.">
        <title>The Global Catalogue of Microorganisms (GCM) 10K type strain sequencing project: providing services to taxonomists for standard genome sequencing and annotation.</title>
        <authorList>
            <consortium name="The Broad Institute Genomics Platform"/>
            <consortium name="The Broad Institute Genome Sequencing Center for Infectious Disease"/>
            <person name="Wu L."/>
            <person name="Ma J."/>
        </authorList>
    </citation>
    <scope>NUCLEOTIDE SEQUENCE [LARGE SCALE GENOMIC DNA]</scope>
    <source>
        <strain evidence="6">KCTC 33676</strain>
    </source>
</reference>
<feature type="transmembrane region" description="Helical" evidence="4">
    <location>
        <begin position="395"/>
        <end position="414"/>
    </location>
</feature>
<proteinExistence type="inferred from homology"/>
<dbReference type="PANTHER" id="PTHR22550:SF5">
    <property type="entry name" value="LEUCINE ZIPPER PROTEIN 4"/>
    <property type="match status" value="1"/>
</dbReference>
<keyword evidence="4" id="KW-0812">Transmembrane</keyword>
<evidence type="ECO:0000256" key="1">
    <source>
        <dbReference type="ARBA" id="ARBA00005278"/>
    </source>
</evidence>
<gene>
    <name evidence="5" type="ORF">ACFSUC_17485</name>
</gene>
<dbReference type="EMBL" id="JBHUMM010000043">
    <property type="protein sequence ID" value="MFD2673371.1"/>
    <property type="molecule type" value="Genomic_DNA"/>
</dbReference>
<keyword evidence="6" id="KW-1185">Reference proteome</keyword>
<protein>
    <submittedName>
        <fullName evidence="5">Spore germination protein</fullName>
    </submittedName>
</protein>